<dbReference type="EMBL" id="CM046121">
    <property type="protein sequence ID" value="KAI8434527.1"/>
    <property type="molecule type" value="Genomic_DNA"/>
</dbReference>
<evidence type="ECO:0000313" key="1">
    <source>
        <dbReference type="EMBL" id="KAI8434527.1"/>
    </source>
</evidence>
<protein>
    <submittedName>
        <fullName evidence="1">Uncharacterized protein</fullName>
    </submittedName>
</protein>
<comment type="caution">
    <text evidence="1">The sequence shown here is derived from an EMBL/GenBank/DDBJ whole genome shotgun (WGS) entry which is preliminary data.</text>
</comment>
<dbReference type="Proteomes" id="UP001064048">
    <property type="component" value="Chromosome 21"/>
</dbReference>
<name>A0ACC0KDC3_CHOFU</name>
<proteinExistence type="predicted"/>
<gene>
    <name evidence="1" type="ORF">MSG28_012528</name>
</gene>
<accession>A0ACC0KDC3</accession>
<keyword evidence="2" id="KW-1185">Reference proteome</keyword>
<sequence>MFEVSIEAKEFIGLPRVKQHRLVTDSLKQEISEMHGIRIHTNPTPTEQVIAIKTSLQWVNFCRSVHLGFPRCVREERKHYISNLLGECTLIASFERLRSVNEIQKTGIFNWINYGTKVKRIFRPEDSSF</sequence>
<organism evidence="1 2">
    <name type="scientific">Choristoneura fumiferana</name>
    <name type="common">Spruce budworm moth</name>
    <name type="synonym">Archips fumiferana</name>
    <dbReference type="NCBI Taxonomy" id="7141"/>
    <lineage>
        <taxon>Eukaryota</taxon>
        <taxon>Metazoa</taxon>
        <taxon>Ecdysozoa</taxon>
        <taxon>Arthropoda</taxon>
        <taxon>Hexapoda</taxon>
        <taxon>Insecta</taxon>
        <taxon>Pterygota</taxon>
        <taxon>Neoptera</taxon>
        <taxon>Endopterygota</taxon>
        <taxon>Lepidoptera</taxon>
        <taxon>Glossata</taxon>
        <taxon>Ditrysia</taxon>
        <taxon>Tortricoidea</taxon>
        <taxon>Tortricidae</taxon>
        <taxon>Tortricinae</taxon>
        <taxon>Choristoneura</taxon>
    </lineage>
</organism>
<evidence type="ECO:0000313" key="2">
    <source>
        <dbReference type="Proteomes" id="UP001064048"/>
    </source>
</evidence>
<reference evidence="1 2" key="1">
    <citation type="journal article" date="2022" name="Genome Biol. Evol.">
        <title>The Spruce Budworm Genome: Reconstructing the Evolutionary History of Antifreeze Proteins.</title>
        <authorList>
            <person name="Beliveau C."/>
            <person name="Gagne P."/>
            <person name="Picq S."/>
            <person name="Vernygora O."/>
            <person name="Keeling C.I."/>
            <person name="Pinkney K."/>
            <person name="Doucet D."/>
            <person name="Wen F."/>
            <person name="Johnston J.S."/>
            <person name="Maaroufi H."/>
            <person name="Boyle B."/>
            <person name="Laroche J."/>
            <person name="Dewar K."/>
            <person name="Juretic N."/>
            <person name="Blackburn G."/>
            <person name="Nisole A."/>
            <person name="Brunet B."/>
            <person name="Brandao M."/>
            <person name="Lumley L."/>
            <person name="Duan J."/>
            <person name="Quan G."/>
            <person name="Lucarotti C.J."/>
            <person name="Roe A.D."/>
            <person name="Sperling F.A.H."/>
            <person name="Levesque R.C."/>
            <person name="Cusson M."/>
        </authorList>
    </citation>
    <scope>NUCLEOTIDE SEQUENCE [LARGE SCALE GENOMIC DNA]</scope>
    <source>
        <strain evidence="1">Glfc:IPQL:Cfum</strain>
    </source>
</reference>